<dbReference type="InterPro" id="IPR011042">
    <property type="entry name" value="6-blade_b-propeller_TolB-like"/>
</dbReference>
<dbReference type="eggNOG" id="ENOG502RZSA">
    <property type="taxonomic scope" value="Eukaryota"/>
</dbReference>
<organism evidence="2 3">
    <name type="scientific">Cladophialophora psammophila CBS 110553</name>
    <dbReference type="NCBI Taxonomy" id="1182543"/>
    <lineage>
        <taxon>Eukaryota</taxon>
        <taxon>Fungi</taxon>
        <taxon>Dikarya</taxon>
        <taxon>Ascomycota</taxon>
        <taxon>Pezizomycotina</taxon>
        <taxon>Eurotiomycetes</taxon>
        <taxon>Chaetothyriomycetidae</taxon>
        <taxon>Chaetothyriales</taxon>
        <taxon>Herpotrichiellaceae</taxon>
        <taxon>Cladophialophora</taxon>
    </lineage>
</organism>
<comment type="caution">
    <text evidence="2">The sequence shown here is derived from an EMBL/GenBank/DDBJ whole genome shotgun (WGS) entry which is preliminary data.</text>
</comment>
<dbReference type="PANTHER" id="PTHR47064:SF2">
    <property type="entry name" value="SMP-30_GLUCONOLACTONASE_LRE-LIKE REGION DOMAIN-CONTAINING PROTEIN-RELATED"/>
    <property type="match status" value="1"/>
</dbReference>
<dbReference type="AlphaFoldDB" id="W9WVU3"/>
<dbReference type="Gene3D" id="2.120.10.30">
    <property type="entry name" value="TolB, C-terminal domain"/>
    <property type="match status" value="1"/>
</dbReference>
<dbReference type="InterPro" id="IPR013658">
    <property type="entry name" value="SGL"/>
</dbReference>
<dbReference type="HOGENOM" id="CLU_036110_1_3_1"/>
<dbReference type="Proteomes" id="UP000019471">
    <property type="component" value="Unassembled WGS sequence"/>
</dbReference>
<sequence length="327" mass="35883">MEYFQIYDSAFHALIGDAPQLDLLLEKDYPFAHEAGVFIPEKNELFITSNQLVDGEGHRRVEISKIILTDDGNVQSEEISCPEVEMANGGVNYGQDKMLICAQGSGSAPSGLYLVDITPPYKTELVVAGFHGRPFNAVNDVVVHSDGSIWFTDPCYGFDGGFKSKPRLPNQVYRYKPTTRGIRAMADGFGRPNGICFSPDEKTVYVTDTDWTRGTGDIDDTRASTIYAFDVREYAGEPFLTNRRLFAFCDTGIPDGIKCDMDGNVYSGCGDGVYVWSPGGTLLGKICVQGGVANFCFGSRGGLFLLNEKRLWRAQLAPTVRGALLKL</sequence>
<dbReference type="SUPFAM" id="SSF63829">
    <property type="entry name" value="Calcium-dependent phosphotriesterase"/>
    <property type="match status" value="1"/>
</dbReference>
<feature type="domain" description="SMP-30/Gluconolactonase/LRE-like region" evidence="1">
    <location>
        <begin position="95"/>
        <end position="299"/>
    </location>
</feature>
<dbReference type="STRING" id="1182543.W9WVU3"/>
<name>W9WVU3_9EURO</name>
<accession>W9WVU3</accession>
<dbReference type="EMBL" id="AMGX01000011">
    <property type="protein sequence ID" value="EXJ69185.1"/>
    <property type="molecule type" value="Genomic_DNA"/>
</dbReference>
<dbReference type="InterPro" id="IPR052988">
    <property type="entry name" value="Oryzine_lactonohydrolase"/>
</dbReference>
<dbReference type="OrthoDB" id="423498at2759"/>
<proteinExistence type="predicted"/>
<dbReference type="Pfam" id="PF08450">
    <property type="entry name" value="SGL"/>
    <property type="match status" value="1"/>
</dbReference>
<keyword evidence="3" id="KW-1185">Reference proteome</keyword>
<evidence type="ECO:0000313" key="3">
    <source>
        <dbReference type="Proteomes" id="UP000019471"/>
    </source>
</evidence>
<dbReference type="GeneID" id="19191927"/>
<gene>
    <name evidence="2" type="ORF">A1O5_07221</name>
</gene>
<protein>
    <submittedName>
        <fullName evidence="2">Gluconolactonase</fullName>
    </submittedName>
</protein>
<evidence type="ECO:0000259" key="1">
    <source>
        <dbReference type="Pfam" id="PF08450"/>
    </source>
</evidence>
<dbReference type="PANTHER" id="PTHR47064">
    <property type="entry name" value="PUTATIVE (AFU_ORTHOLOGUE AFUA_1G08990)-RELATED"/>
    <property type="match status" value="1"/>
</dbReference>
<reference evidence="2 3" key="1">
    <citation type="submission" date="2013-03" db="EMBL/GenBank/DDBJ databases">
        <title>The Genome Sequence of Cladophialophora psammophila CBS 110553.</title>
        <authorList>
            <consortium name="The Broad Institute Genomics Platform"/>
            <person name="Cuomo C."/>
            <person name="de Hoog S."/>
            <person name="Gorbushina A."/>
            <person name="Walker B."/>
            <person name="Young S.K."/>
            <person name="Zeng Q."/>
            <person name="Gargeya S."/>
            <person name="Fitzgerald M."/>
            <person name="Haas B."/>
            <person name="Abouelleil A."/>
            <person name="Allen A.W."/>
            <person name="Alvarado L."/>
            <person name="Arachchi H.M."/>
            <person name="Berlin A.M."/>
            <person name="Chapman S.B."/>
            <person name="Gainer-Dewar J."/>
            <person name="Goldberg J."/>
            <person name="Griggs A."/>
            <person name="Gujja S."/>
            <person name="Hansen M."/>
            <person name="Howarth C."/>
            <person name="Imamovic A."/>
            <person name="Ireland A."/>
            <person name="Larimer J."/>
            <person name="McCowan C."/>
            <person name="Murphy C."/>
            <person name="Pearson M."/>
            <person name="Poon T.W."/>
            <person name="Priest M."/>
            <person name="Roberts A."/>
            <person name="Saif S."/>
            <person name="Shea T."/>
            <person name="Sisk P."/>
            <person name="Sykes S."/>
            <person name="Wortman J."/>
            <person name="Nusbaum C."/>
            <person name="Birren B."/>
        </authorList>
    </citation>
    <scope>NUCLEOTIDE SEQUENCE [LARGE SCALE GENOMIC DNA]</scope>
    <source>
        <strain evidence="2 3">CBS 110553</strain>
    </source>
</reference>
<dbReference type="RefSeq" id="XP_007746000.1">
    <property type="nucleotide sequence ID" value="XM_007747810.1"/>
</dbReference>
<evidence type="ECO:0000313" key="2">
    <source>
        <dbReference type="EMBL" id="EXJ69185.1"/>
    </source>
</evidence>